<protein>
    <recommendedName>
        <fullName evidence="2">PX domain-containing protein</fullName>
    </recommendedName>
</protein>
<dbReference type="VEuPathDB" id="FungiDB:PYU1_G014236"/>
<dbReference type="EMBL" id="GL376600">
    <property type="status" value="NOT_ANNOTATED_CDS"/>
    <property type="molecule type" value="Genomic_DNA"/>
</dbReference>
<dbReference type="PROSITE" id="PS50195">
    <property type="entry name" value="PX"/>
    <property type="match status" value="1"/>
</dbReference>
<dbReference type="InParanoid" id="K3XAL7"/>
<accession>K3XAL7</accession>
<feature type="region of interest" description="Disordered" evidence="1">
    <location>
        <begin position="247"/>
        <end position="269"/>
    </location>
</feature>
<feature type="region of interest" description="Disordered" evidence="1">
    <location>
        <begin position="399"/>
        <end position="428"/>
    </location>
</feature>
<dbReference type="HOGENOM" id="CLU_563236_0_0_1"/>
<dbReference type="GO" id="GO:0035091">
    <property type="term" value="F:phosphatidylinositol binding"/>
    <property type="evidence" value="ECO:0007669"/>
    <property type="project" value="InterPro"/>
</dbReference>
<keyword evidence="4" id="KW-1185">Reference proteome</keyword>
<organism evidence="3 4">
    <name type="scientific">Globisporangium ultimum (strain ATCC 200006 / CBS 805.95 / DAOM BR144)</name>
    <name type="common">Pythium ultimum</name>
    <dbReference type="NCBI Taxonomy" id="431595"/>
    <lineage>
        <taxon>Eukaryota</taxon>
        <taxon>Sar</taxon>
        <taxon>Stramenopiles</taxon>
        <taxon>Oomycota</taxon>
        <taxon>Peronosporomycetes</taxon>
        <taxon>Pythiales</taxon>
        <taxon>Pythiaceae</taxon>
        <taxon>Globisporangium</taxon>
    </lineage>
</organism>
<dbReference type="AlphaFoldDB" id="K3XAL7"/>
<dbReference type="eggNOG" id="ENOG502S49P">
    <property type="taxonomic scope" value="Eukaryota"/>
</dbReference>
<evidence type="ECO:0000259" key="2">
    <source>
        <dbReference type="PROSITE" id="PS50195"/>
    </source>
</evidence>
<dbReference type="Gene3D" id="3.30.1520.10">
    <property type="entry name" value="Phox-like domain"/>
    <property type="match status" value="1"/>
</dbReference>
<feature type="domain" description="PX" evidence="2">
    <location>
        <begin position="2"/>
        <end position="172"/>
    </location>
</feature>
<dbReference type="InterPro" id="IPR001683">
    <property type="entry name" value="PX_dom"/>
</dbReference>
<proteinExistence type="predicted"/>
<feature type="region of interest" description="Disordered" evidence="1">
    <location>
        <begin position="61"/>
        <end position="85"/>
    </location>
</feature>
<sequence>MSGIAHVLDATITSALALKPSTVYIICVENTKTNDKWHLRKCFSEFCELREKVITLIEGTSCSTSSGSSTPASISSSYDSHTSSSSGSDSSVLSDLHSHSSSTSSSNSCSERFPYLYKQFPRRQLFGSRFKKVIEQRTHALSLFLRQVLLFAREIKQQNQIAVYFSMTTFLESFFECAAHSGKPIHDDIFNFSNFSLNLPSTLAKTQAAAAVAAKMATMPAGFNHCRHQQQRAFHTTKKAFTLAEDEYSDDDELSSDRDSTEEENAPIGPLLANNFNFARRFYQEYGKNVVADEDEDDDDEEMKLVLSLKKSSSCIVHRELEELKMHLSGNHYASMQPTEAVSAADAWAARVEIAGITSAAAARGGKAPATTTCASSHRSHVPSSSKLAISANRAVQYHQQQKQKLGAATSLNQKKTKSTKQSTQSHDQLQEASIVYATHPPQTEVVQRDEWKSVQNGLDPAECASRRKEVSLIVLCAMKVISDT</sequence>
<evidence type="ECO:0000313" key="3">
    <source>
        <dbReference type="EnsemblProtists" id="PYU1_T014266"/>
    </source>
</evidence>
<evidence type="ECO:0000256" key="1">
    <source>
        <dbReference type="SAM" id="MobiDB-lite"/>
    </source>
</evidence>
<name>K3XAL7_GLOUD</name>
<reference evidence="4" key="1">
    <citation type="journal article" date="2010" name="Genome Biol.">
        <title>Genome sequence of the necrotrophic plant pathogen Pythium ultimum reveals original pathogenicity mechanisms and effector repertoire.</title>
        <authorList>
            <person name="Levesque C.A."/>
            <person name="Brouwer H."/>
            <person name="Cano L."/>
            <person name="Hamilton J.P."/>
            <person name="Holt C."/>
            <person name="Huitema E."/>
            <person name="Raffaele S."/>
            <person name="Robideau G.P."/>
            <person name="Thines M."/>
            <person name="Win J."/>
            <person name="Zerillo M.M."/>
            <person name="Beakes G.W."/>
            <person name="Boore J.L."/>
            <person name="Busam D."/>
            <person name="Dumas B."/>
            <person name="Ferriera S."/>
            <person name="Fuerstenberg S.I."/>
            <person name="Gachon C.M."/>
            <person name="Gaulin E."/>
            <person name="Govers F."/>
            <person name="Grenville-Briggs L."/>
            <person name="Horner N."/>
            <person name="Hostetler J."/>
            <person name="Jiang R.H."/>
            <person name="Johnson J."/>
            <person name="Krajaejun T."/>
            <person name="Lin H."/>
            <person name="Meijer H.J."/>
            <person name="Moore B."/>
            <person name="Morris P."/>
            <person name="Phuntmart V."/>
            <person name="Puiu D."/>
            <person name="Shetty J."/>
            <person name="Stajich J.E."/>
            <person name="Tripathy S."/>
            <person name="Wawra S."/>
            <person name="van West P."/>
            <person name="Whitty B.R."/>
            <person name="Coutinho P.M."/>
            <person name="Henrissat B."/>
            <person name="Martin F."/>
            <person name="Thomas P.D."/>
            <person name="Tyler B.M."/>
            <person name="De Vries R.P."/>
            <person name="Kamoun S."/>
            <person name="Yandell M."/>
            <person name="Tisserat N."/>
            <person name="Buell C.R."/>
        </authorList>
    </citation>
    <scope>NUCLEOTIDE SEQUENCE</scope>
    <source>
        <strain evidence="4">DAOM:BR144</strain>
    </source>
</reference>
<reference evidence="4" key="2">
    <citation type="submission" date="2010-04" db="EMBL/GenBank/DDBJ databases">
        <authorList>
            <person name="Buell R."/>
            <person name="Hamilton J."/>
            <person name="Hostetler J."/>
        </authorList>
    </citation>
    <scope>NUCLEOTIDE SEQUENCE [LARGE SCALE GENOMIC DNA]</scope>
    <source>
        <strain evidence="4">DAOM:BR144</strain>
    </source>
</reference>
<reference evidence="3" key="3">
    <citation type="submission" date="2015-02" db="UniProtKB">
        <authorList>
            <consortium name="EnsemblProtists"/>
        </authorList>
    </citation>
    <scope>IDENTIFICATION</scope>
    <source>
        <strain evidence="3">DAOM BR144</strain>
    </source>
</reference>
<dbReference type="InterPro" id="IPR036871">
    <property type="entry name" value="PX_dom_sf"/>
</dbReference>
<evidence type="ECO:0000313" key="4">
    <source>
        <dbReference type="Proteomes" id="UP000019132"/>
    </source>
</evidence>
<feature type="compositionally biased region" description="Acidic residues" evidence="1">
    <location>
        <begin position="247"/>
        <end position="265"/>
    </location>
</feature>
<dbReference type="EnsemblProtists" id="PYU1_T014266">
    <property type="protein sequence ID" value="PYU1_T014266"/>
    <property type="gene ID" value="PYU1_G014236"/>
</dbReference>
<dbReference type="Proteomes" id="UP000019132">
    <property type="component" value="Unassembled WGS sequence"/>
</dbReference>